<name>A0ABN2FY50_9MICO</name>
<evidence type="ECO:0000313" key="2">
    <source>
        <dbReference type="EMBL" id="GAA1661894.1"/>
    </source>
</evidence>
<reference evidence="2 3" key="1">
    <citation type="journal article" date="2019" name="Int. J. Syst. Evol. Microbiol.">
        <title>The Global Catalogue of Microorganisms (GCM) 10K type strain sequencing project: providing services to taxonomists for standard genome sequencing and annotation.</title>
        <authorList>
            <consortium name="The Broad Institute Genomics Platform"/>
            <consortium name="The Broad Institute Genome Sequencing Center for Infectious Disease"/>
            <person name="Wu L."/>
            <person name="Ma J."/>
        </authorList>
    </citation>
    <scope>NUCLEOTIDE SEQUENCE [LARGE SCALE GENOMIC DNA]</scope>
    <source>
        <strain evidence="2 3">JCM 15575</strain>
    </source>
</reference>
<comment type="caution">
    <text evidence="2">The sequence shown here is derived from an EMBL/GenBank/DDBJ whole genome shotgun (WGS) entry which is preliminary data.</text>
</comment>
<gene>
    <name evidence="2" type="ORF">GCM10009807_02100</name>
</gene>
<dbReference type="EMBL" id="BAAAPK010000001">
    <property type="protein sequence ID" value="GAA1661894.1"/>
    <property type="molecule type" value="Genomic_DNA"/>
</dbReference>
<evidence type="ECO:0000313" key="3">
    <source>
        <dbReference type="Proteomes" id="UP001500596"/>
    </source>
</evidence>
<dbReference type="RefSeq" id="WP_344050705.1">
    <property type="nucleotide sequence ID" value="NZ_BAAAPK010000001.1"/>
</dbReference>
<accession>A0ABN2FY50</accession>
<feature type="region of interest" description="Disordered" evidence="1">
    <location>
        <begin position="162"/>
        <end position="183"/>
    </location>
</feature>
<organism evidence="2 3">
    <name type="scientific">Microbacterium lacus</name>
    <dbReference type="NCBI Taxonomy" id="415217"/>
    <lineage>
        <taxon>Bacteria</taxon>
        <taxon>Bacillati</taxon>
        <taxon>Actinomycetota</taxon>
        <taxon>Actinomycetes</taxon>
        <taxon>Micrococcales</taxon>
        <taxon>Microbacteriaceae</taxon>
        <taxon>Microbacterium</taxon>
    </lineage>
</organism>
<evidence type="ECO:0000256" key="1">
    <source>
        <dbReference type="SAM" id="MobiDB-lite"/>
    </source>
</evidence>
<proteinExistence type="predicted"/>
<protein>
    <submittedName>
        <fullName evidence="2">Uncharacterized protein</fullName>
    </submittedName>
</protein>
<sequence>MNIEVYDVSKERVDLGDHITLPRSWSARVAGEHGVPGTITARVEWDPALSRTAVVSLGVERESEGLEISSRILREVRAHSIMSASALEVVTIDVGEDPTHERMHVHEFLARMQAEQVDTMLAATAIYRVATAASYPPLKLVAETLKVSRSTATRLMSRARDVGLAGNPHARAPRPGSTVSAIK</sequence>
<keyword evidence="3" id="KW-1185">Reference proteome</keyword>
<dbReference type="Proteomes" id="UP001500596">
    <property type="component" value="Unassembled WGS sequence"/>
</dbReference>